<evidence type="ECO:0000256" key="6">
    <source>
        <dbReference type="ARBA" id="ARBA00023136"/>
    </source>
</evidence>
<dbReference type="RefSeq" id="WP_331192501.1">
    <property type="nucleotide sequence ID" value="NZ_JAQSEN010000002.1"/>
</dbReference>
<accession>A0ABU7SQY8</accession>
<keyword evidence="9" id="KW-1185">Reference proteome</keyword>
<organism evidence="8 9">
    <name type="scientific">Limosilactobacillus pontis</name>
    <dbReference type="NCBI Taxonomy" id="35787"/>
    <lineage>
        <taxon>Bacteria</taxon>
        <taxon>Bacillati</taxon>
        <taxon>Bacillota</taxon>
        <taxon>Bacilli</taxon>
        <taxon>Lactobacillales</taxon>
        <taxon>Lactobacillaceae</taxon>
        <taxon>Limosilactobacillus</taxon>
    </lineage>
</organism>
<gene>
    <name evidence="8" type="ORF">PS396_01410</name>
</gene>
<reference evidence="8 9" key="1">
    <citation type="submission" date="2023-02" db="EMBL/GenBank/DDBJ databases">
        <title>The predominant lactic acid bacteria and yeasts involved in the spontaneous fermentation of millet during the production of the traditional porridge Hausa koko in Ghana.</title>
        <authorList>
            <person name="Atter A."/>
            <person name="Diaz M."/>
        </authorList>
    </citation>
    <scope>NUCLEOTIDE SEQUENCE [LARGE SCALE GENOMIC DNA]</scope>
    <source>
        <strain evidence="8 9">FI11552</strain>
    </source>
</reference>
<dbReference type="SUPFAM" id="SSF52540">
    <property type="entry name" value="P-loop containing nucleoside triphosphate hydrolases"/>
    <property type="match status" value="1"/>
</dbReference>
<comment type="subcellular location">
    <subcellularLocation>
        <location evidence="1">Cell membrane</location>
        <topology evidence="1">Multi-pass membrane protein</topology>
    </subcellularLocation>
</comment>
<sequence length="488" mass="54272">MQAIGFHNTDNPQVTPTPWTKDYRQGATIFGEQTFLPIDYHQARNDNTLVVGSSGTGKTYSFVEPNVLSANANYVVADAKGDILADTGMSLRAQGYQLQVLNLVDLKHSQTYNPLHYMHDQLDVVAFAHQVIGADITGNDDHRSFDDPFWTNAPATLLEALIMFTKEFLPTAEQTMGTVTRLFELIDRTDEDVNAVLASLGYSAATQYAFDHDQDEYGNALPVSLGERLFAWVAGEKPDSVALRLWNSVARSKGSEKTWSSIVGILGTALSPYMVADVDNLLASNQLDFARLLQPKAALFVLYDDADPAKNFLANVLYNQLFSFLYHHAFHQPAGRLPIKVRFFLDDFKNIQVPHFDDYLATARSWNLSLCMMVQDESQLRGLSDDGDDRPDDGQGCGRPLQPRRPLGATTFLVDVSGHLTATRRYDFHDHPNYRPGKLAVAATYQTPRAATNREALVQILQQLPGEHPVTRGDEAVDLFDGLDDLPM</sequence>
<evidence type="ECO:0000256" key="3">
    <source>
        <dbReference type="ARBA" id="ARBA00022475"/>
    </source>
</evidence>
<protein>
    <submittedName>
        <fullName evidence="8">Type IV secretory system conjugative DNA transfer family protein</fullName>
    </submittedName>
</protein>
<keyword evidence="5" id="KW-1133">Transmembrane helix</keyword>
<keyword evidence="3" id="KW-1003">Cell membrane</keyword>
<dbReference type="Pfam" id="PF02534">
    <property type="entry name" value="T4SS-DNA_transf"/>
    <property type="match status" value="1"/>
</dbReference>
<dbReference type="CDD" id="cd01127">
    <property type="entry name" value="TrwB_TraG_TraD_VirD4"/>
    <property type="match status" value="2"/>
</dbReference>
<dbReference type="PANTHER" id="PTHR37937">
    <property type="entry name" value="CONJUGATIVE TRANSFER: DNA TRANSPORT"/>
    <property type="match status" value="1"/>
</dbReference>
<dbReference type="InterPro" id="IPR003688">
    <property type="entry name" value="TraG/VirD4"/>
</dbReference>
<dbReference type="Proteomes" id="UP001335665">
    <property type="component" value="Unassembled WGS sequence"/>
</dbReference>
<evidence type="ECO:0000313" key="9">
    <source>
        <dbReference type="Proteomes" id="UP001335665"/>
    </source>
</evidence>
<keyword evidence="6" id="KW-0472">Membrane</keyword>
<comment type="caution">
    <text evidence="8">The sequence shown here is derived from an EMBL/GenBank/DDBJ whole genome shotgun (WGS) entry which is preliminary data.</text>
</comment>
<evidence type="ECO:0000256" key="2">
    <source>
        <dbReference type="ARBA" id="ARBA00008806"/>
    </source>
</evidence>
<comment type="similarity">
    <text evidence="2">Belongs to the VirD4/TraG family.</text>
</comment>
<evidence type="ECO:0000256" key="7">
    <source>
        <dbReference type="SAM" id="MobiDB-lite"/>
    </source>
</evidence>
<dbReference type="PANTHER" id="PTHR37937:SF1">
    <property type="entry name" value="CONJUGATIVE TRANSFER: DNA TRANSPORT"/>
    <property type="match status" value="1"/>
</dbReference>
<evidence type="ECO:0000256" key="5">
    <source>
        <dbReference type="ARBA" id="ARBA00022989"/>
    </source>
</evidence>
<feature type="region of interest" description="Disordered" evidence="7">
    <location>
        <begin position="381"/>
        <end position="406"/>
    </location>
</feature>
<dbReference type="Gene3D" id="3.40.50.300">
    <property type="entry name" value="P-loop containing nucleotide triphosphate hydrolases"/>
    <property type="match status" value="1"/>
</dbReference>
<proteinExistence type="inferred from homology"/>
<name>A0ABU7SQY8_9LACO</name>
<dbReference type="EMBL" id="JAQSFA010000002">
    <property type="protein sequence ID" value="MEE6700484.1"/>
    <property type="molecule type" value="Genomic_DNA"/>
</dbReference>
<keyword evidence="4" id="KW-0812">Transmembrane</keyword>
<evidence type="ECO:0000313" key="8">
    <source>
        <dbReference type="EMBL" id="MEE6700484.1"/>
    </source>
</evidence>
<evidence type="ECO:0000256" key="1">
    <source>
        <dbReference type="ARBA" id="ARBA00004651"/>
    </source>
</evidence>
<dbReference type="InterPro" id="IPR027417">
    <property type="entry name" value="P-loop_NTPase"/>
</dbReference>
<dbReference type="InterPro" id="IPR051539">
    <property type="entry name" value="T4SS-coupling_protein"/>
</dbReference>
<evidence type="ECO:0000256" key="4">
    <source>
        <dbReference type="ARBA" id="ARBA00022692"/>
    </source>
</evidence>